<evidence type="ECO:0000313" key="1">
    <source>
        <dbReference type="EMBL" id="JAD42598.1"/>
    </source>
</evidence>
<dbReference type="EMBL" id="GBRH01255297">
    <property type="protein sequence ID" value="JAD42598.1"/>
    <property type="molecule type" value="Transcribed_RNA"/>
</dbReference>
<name>A0A0A8ZY23_ARUDO</name>
<dbReference type="AlphaFoldDB" id="A0A0A8ZY23"/>
<reference evidence="1" key="2">
    <citation type="journal article" date="2015" name="Data Brief">
        <title>Shoot transcriptome of the giant reed, Arundo donax.</title>
        <authorList>
            <person name="Barrero R.A."/>
            <person name="Guerrero F.D."/>
            <person name="Moolhuijzen P."/>
            <person name="Goolsby J.A."/>
            <person name="Tidwell J."/>
            <person name="Bellgard S.E."/>
            <person name="Bellgard M.I."/>
        </authorList>
    </citation>
    <scope>NUCLEOTIDE SEQUENCE</scope>
    <source>
        <tissue evidence="1">Shoot tissue taken approximately 20 cm above the soil surface</tissue>
    </source>
</reference>
<sequence length="48" mass="5808">MASAMENRRPEGCKIRRRWRGRRISRRQWCCPVGSSGEEWLCACRLRR</sequence>
<protein>
    <submittedName>
        <fullName evidence="1">Uncharacterized protein</fullName>
    </submittedName>
</protein>
<reference evidence="1" key="1">
    <citation type="submission" date="2014-09" db="EMBL/GenBank/DDBJ databases">
        <authorList>
            <person name="Magalhaes I.L.F."/>
            <person name="Oliveira U."/>
            <person name="Santos F.R."/>
            <person name="Vidigal T.H.D.A."/>
            <person name="Brescovit A.D."/>
            <person name="Santos A.J."/>
        </authorList>
    </citation>
    <scope>NUCLEOTIDE SEQUENCE</scope>
    <source>
        <tissue evidence="1">Shoot tissue taken approximately 20 cm above the soil surface</tissue>
    </source>
</reference>
<proteinExistence type="predicted"/>
<organism evidence="1">
    <name type="scientific">Arundo donax</name>
    <name type="common">Giant reed</name>
    <name type="synonym">Donax arundinaceus</name>
    <dbReference type="NCBI Taxonomy" id="35708"/>
    <lineage>
        <taxon>Eukaryota</taxon>
        <taxon>Viridiplantae</taxon>
        <taxon>Streptophyta</taxon>
        <taxon>Embryophyta</taxon>
        <taxon>Tracheophyta</taxon>
        <taxon>Spermatophyta</taxon>
        <taxon>Magnoliopsida</taxon>
        <taxon>Liliopsida</taxon>
        <taxon>Poales</taxon>
        <taxon>Poaceae</taxon>
        <taxon>PACMAD clade</taxon>
        <taxon>Arundinoideae</taxon>
        <taxon>Arundineae</taxon>
        <taxon>Arundo</taxon>
    </lineage>
</organism>
<accession>A0A0A8ZY23</accession>